<evidence type="ECO:0008006" key="3">
    <source>
        <dbReference type="Google" id="ProtNLM"/>
    </source>
</evidence>
<sequence length="200" mass="22129">MKRENLLIEYLPQFNATDPSFKDLFVDPSRPEFNPITNINDINKGAIFNALEWHLRYQELAANSSTLSNAQSTFLKDWADLLGIARPASLSDEEFIGYIIGYVLSNQSTTPKISEIFPSPDFFVLRSDEFGFASDVSALDLEIARPGPGTKGVSAILVPDRGFTLVLTSDPTKISGLLFIKLNRIKVAGTIVYFGIFITS</sequence>
<gene>
    <name evidence="1" type="ORF">LEP1GSC178_0089</name>
</gene>
<dbReference type="RefSeq" id="WP_008591810.1">
    <property type="nucleotide sequence ID" value="NZ_AHOM02000005.1"/>
</dbReference>
<dbReference type="Proteomes" id="UP000018720">
    <property type="component" value="Unassembled WGS sequence"/>
</dbReference>
<accession>A0ABN0H9H5</accession>
<protein>
    <recommendedName>
        <fullName evidence="3">Phage tail protein</fullName>
    </recommendedName>
</protein>
<keyword evidence="2" id="KW-1185">Reference proteome</keyword>
<name>A0ABN0H9H5_9LEPT</name>
<proteinExistence type="predicted"/>
<dbReference type="EMBL" id="AHOM02000005">
    <property type="protein sequence ID" value="EJZ42255.1"/>
    <property type="molecule type" value="Genomic_DNA"/>
</dbReference>
<evidence type="ECO:0000313" key="1">
    <source>
        <dbReference type="EMBL" id="EJZ42255.1"/>
    </source>
</evidence>
<comment type="caution">
    <text evidence="1">The sequence shown here is derived from an EMBL/GenBank/DDBJ whole genome shotgun (WGS) entry which is preliminary data.</text>
</comment>
<organism evidence="1 2">
    <name type="scientific">Leptospira licerasiae str. MMD4847</name>
    <dbReference type="NCBI Taxonomy" id="1049971"/>
    <lineage>
        <taxon>Bacteria</taxon>
        <taxon>Pseudomonadati</taxon>
        <taxon>Spirochaetota</taxon>
        <taxon>Spirochaetia</taxon>
        <taxon>Leptospirales</taxon>
        <taxon>Leptospiraceae</taxon>
        <taxon>Leptospira</taxon>
    </lineage>
</organism>
<evidence type="ECO:0000313" key="2">
    <source>
        <dbReference type="Proteomes" id="UP000018720"/>
    </source>
</evidence>
<reference evidence="1 2" key="1">
    <citation type="submission" date="2012-08" db="EMBL/GenBank/DDBJ databases">
        <authorList>
            <person name="Harkins D.M."/>
            <person name="Durkin A.S."/>
            <person name="Selengut J.D."/>
            <person name="Sanka R."/>
            <person name="DePew J."/>
            <person name="Purushe J."/>
            <person name="Matthias M.A."/>
            <person name="Vinetz J.M."/>
            <person name="Sutton G.G."/>
            <person name="Nelson W.C."/>
            <person name="Fouts D.E."/>
        </authorList>
    </citation>
    <scope>NUCLEOTIDE SEQUENCE [LARGE SCALE GENOMIC DNA]</scope>
    <source>
        <strain evidence="1 2">MMD4847</strain>
    </source>
</reference>